<dbReference type="SUPFAM" id="SSF56672">
    <property type="entry name" value="DNA/RNA polymerases"/>
    <property type="match status" value="1"/>
</dbReference>
<dbReference type="Gene3D" id="3.30.420.10">
    <property type="entry name" value="Ribonuclease H-like superfamily/Ribonuclease H"/>
    <property type="match status" value="1"/>
</dbReference>
<evidence type="ECO:0000259" key="10">
    <source>
        <dbReference type="PROSITE" id="PS50878"/>
    </source>
</evidence>
<dbReference type="SUPFAM" id="SSF54160">
    <property type="entry name" value="Chromo domain-like"/>
    <property type="match status" value="1"/>
</dbReference>
<protein>
    <recommendedName>
        <fullName evidence="10">Reverse transcriptase domain-containing protein</fullName>
    </recommendedName>
</protein>
<dbReference type="PANTHER" id="PTHR37984:SF5">
    <property type="entry name" value="PROTEIN NYNRIN-LIKE"/>
    <property type="match status" value="1"/>
</dbReference>
<dbReference type="FunFam" id="3.30.70.270:FF:000020">
    <property type="entry name" value="Transposon Tf2-6 polyprotein-like Protein"/>
    <property type="match status" value="1"/>
</dbReference>
<evidence type="ECO:0000256" key="9">
    <source>
        <dbReference type="SAM" id="MobiDB-lite"/>
    </source>
</evidence>
<evidence type="ECO:0000256" key="4">
    <source>
        <dbReference type="ARBA" id="ARBA00022722"/>
    </source>
</evidence>
<evidence type="ECO:0000256" key="2">
    <source>
        <dbReference type="ARBA" id="ARBA00022679"/>
    </source>
</evidence>
<sequence length="987" mass="112629">MYQSGERSHASGRQFGHGNHQDGSHSTNNKQLYAPHLKLDFPKFNGGEDLTSWICRAEQFYHFHETPAADQVALTSFHLECAATPNRGVASNNKEESMPRPPMAIRRLSPSELQQKRDKGLCYNCNEKFHPGHWCKKLFFIEACYDEEDGDVVIDVESFEAQEGKETPRISLHAISGTQTSDTMRVRSSIGSVATIALLDSGSTHNFLSEHLASRLDLQPTNSKKVQVTVASGDKFSSKGGYDIVMGTKWLQTLGEIWWDFSKKATCKGRQGAIVQYLAIGPLGDYQANSALQPLLEEYEDFFREPTGLPPQRAQVQHIPLLPGSSPVATKPYRYPYCQKSEIEKMVTDMLHSGVICPSHSPFSSLVILVKKQDGSWRLCMDYRSLNKITIKDKFSIPAIDELLDELHGAKFFSNLDLRSGYHQIRVQPADIPKTAFRTHHGHFEFLVISFGLTNAPSTFQALMNEVFNEILSKFILVFFYDILVYSSTWQEHVQHLKLTLKILKEHHLYMKKEKCQFGVQGIKYLGHIISKDWVAVDSEKISAMMSWPLPKPPRAMRGFLGLTSYYRKFIKDYGKIASPLTQMLRKDSFKWNLAAITAFTKLKEAMTQALVLALPNFNCIFVVECDASGSRVGVVLSQDHPIAFHSQALHGKNLSLSTYEKEMLALVLAVQKWWHYLLGRKFVVRIETKRAYIQWGKENQAANALSRKFETTSEEGMMAISSPNPSWLEVVREEQDHNEHIQQIIRRVQDGEAVGRWELRDGLLLFKDRIFLALESPLCRDIISQFHDTTHEGFLKTFHRVRANFYWQNMRDSIKNFVKECSICKEHKVEQLTPAGLLQPLPIPDRIWEDISMDFIEGLPSSQGKTTIFVVVDRLSKYAHFIPIAHPYTAVSIALHQSRIITLRLLRLSVVRIRSMLPHVLETTEEIVARPQAILGHCRRRHRDEILVHWQGLSPIDATWEDLSFMQAQFPDYALEDKGLSKWGGI</sequence>
<keyword evidence="8" id="KW-0511">Multifunctional enzyme</keyword>
<dbReference type="PANTHER" id="PTHR37984">
    <property type="entry name" value="PROTEIN CBG26694"/>
    <property type="match status" value="1"/>
</dbReference>
<dbReference type="PROSITE" id="PS50878">
    <property type="entry name" value="RT_POL"/>
    <property type="match status" value="1"/>
</dbReference>
<dbReference type="InterPro" id="IPR012337">
    <property type="entry name" value="RNaseH-like_sf"/>
</dbReference>
<dbReference type="Pfam" id="PF17921">
    <property type="entry name" value="Integrase_H2C2"/>
    <property type="match status" value="1"/>
</dbReference>
<dbReference type="EMBL" id="OIVN01006257">
    <property type="protein sequence ID" value="SPD29049.1"/>
    <property type="molecule type" value="Genomic_DNA"/>
</dbReference>
<keyword evidence="4" id="KW-0540">Nuclease</keyword>
<dbReference type="FunFam" id="3.10.10.10:FF:000007">
    <property type="entry name" value="Retrovirus-related Pol polyprotein from transposon 17.6-like Protein"/>
    <property type="match status" value="1"/>
</dbReference>
<keyword evidence="2" id="KW-0808">Transferase</keyword>
<organism evidence="11">
    <name type="scientific">Fagus sylvatica</name>
    <name type="common">Beechnut</name>
    <dbReference type="NCBI Taxonomy" id="28930"/>
    <lineage>
        <taxon>Eukaryota</taxon>
        <taxon>Viridiplantae</taxon>
        <taxon>Streptophyta</taxon>
        <taxon>Embryophyta</taxon>
        <taxon>Tracheophyta</taxon>
        <taxon>Spermatophyta</taxon>
        <taxon>Magnoliopsida</taxon>
        <taxon>eudicotyledons</taxon>
        <taxon>Gunneridae</taxon>
        <taxon>Pentapetalae</taxon>
        <taxon>rosids</taxon>
        <taxon>fabids</taxon>
        <taxon>Fagales</taxon>
        <taxon>Fagaceae</taxon>
        <taxon>Fagus</taxon>
    </lineage>
</organism>
<evidence type="ECO:0000256" key="8">
    <source>
        <dbReference type="ARBA" id="ARBA00023268"/>
    </source>
</evidence>
<evidence type="ECO:0000256" key="3">
    <source>
        <dbReference type="ARBA" id="ARBA00022695"/>
    </source>
</evidence>
<dbReference type="InterPro" id="IPR016197">
    <property type="entry name" value="Chromo-like_dom_sf"/>
</dbReference>
<accession>A0A2N9IY20</accession>
<dbReference type="InterPro" id="IPR043128">
    <property type="entry name" value="Rev_trsase/Diguanyl_cyclase"/>
</dbReference>
<evidence type="ECO:0000256" key="7">
    <source>
        <dbReference type="ARBA" id="ARBA00022918"/>
    </source>
</evidence>
<dbReference type="GO" id="GO:0008233">
    <property type="term" value="F:peptidase activity"/>
    <property type="evidence" value="ECO:0007669"/>
    <property type="project" value="UniProtKB-KW"/>
</dbReference>
<reference evidence="11" key="1">
    <citation type="submission" date="2018-02" db="EMBL/GenBank/DDBJ databases">
        <authorList>
            <person name="Cohen D.B."/>
            <person name="Kent A.D."/>
        </authorList>
    </citation>
    <scope>NUCLEOTIDE SEQUENCE</scope>
</reference>
<evidence type="ECO:0000256" key="1">
    <source>
        <dbReference type="ARBA" id="ARBA00022670"/>
    </source>
</evidence>
<dbReference type="InterPro" id="IPR021109">
    <property type="entry name" value="Peptidase_aspartic_dom_sf"/>
</dbReference>
<dbReference type="InterPro" id="IPR050951">
    <property type="entry name" value="Retrovirus_Pol_polyprotein"/>
</dbReference>
<dbReference type="GO" id="GO:0003964">
    <property type="term" value="F:RNA-directed DNA polymerase activity"/>
    <property type="evidence" value="ECO:0007669"/>
    <property type="project" value="UniProtKB-KW"/>
</dbReference>
<dbReference type="InterPro" id="IPR041588">
    <property type="entry name" value="Integrase_H2C2"/>
</dbReference>
<dbReference type="GO" id="GO:0006508">
    <property type="term" value="P:proteolysis"/>
    <property type="evidence" value="ECO:0007669"/>
    <property type="project" value="UniProtKB-KW"/>
</dbReference>
<dbReference type="AlphaFoldDB" id="A0A2N9IY20"/>
<feature type="region of interest" description="Disordered" evidence="9">
    <location>
        <begin position="1"/>
        <end position="29"/>
    </location>
</feature>
<dbReference type="Gene3D" id="3.30.70.270">
    <property type="match status" value="2"/>
</dbReference>
<keyword evidence="1" id="KW-0645">Protease</keyword>
<dbReference type="InterPro" id="IPR036397">
    <property type="entry name" value="RNaseH_sf"/>
</dbReference>
<dbReference type="Gene3D" id="2.40.70.10">
    <property type="entry name" value="Acid Proteases"/>
    <property type="match status" value="1"/>
</dbReference>
<dbReference type="Pfam" id="PF17919">
    <property type="entry name" value="RT_RNaseH_2"/>
    <property type="match status" value="1"/>
</dbReference>
<evidence type="ECO:0000256" key="5">
    <source>
        <dbReference type="ARBA" id="ARBA00022759"/>
    </source>
</evidence>
<keyword evidence="6" id="KW-0378">Hydrolase</keyword>
<dbReference type="GO" id="GO:0003676">
    <property type="term" value="F:nucleic acid binding"/>
    <property type="evidence" value="ECO:0007669"/>
    <property type="project" value="InterPro"/>
</dbReference>
<dbReference type="Gene3D" id="2.40.50.40">
    <property type="match status" value="1"/>
</dbReference>
<proteinExistence type="predicted"/>
<evidence type="ECO:0000256" key="6">
    <source>
        <dbReference type="ARBA" id="ARBA00022801"/>
    </source>
</evidence>
<dbReference type="GO" id="GO:0004519">
    <property type="term" value="F:endonuclease activity"/>
    <property type="evidence" value="ECO:0007669"/>
    <property type="project" value="UniProtKB-KW"/>
</dbReference>
<gene>
    <name evidence="11" type="ORF">FSB_LOCUS56931</name>
</gene>
<feature type="domain" description="Reverse transcriptase" evidence="10">
    <location>
        <begin position="351"/>
        <end position="530"/>
    </location>
</feature>
<dbReference type="SUPFAM" id="SSF53098">
    <property type="entry name" value="Ribonuclease H-like"/>
    <property type="match status" value="1"/>
</dbReference>
<dbReference type="InterPro" id="IPR041577">
    <property type="entry name" value="RT_RNaseH_2"/>
</dbReference>
<dbReference type="Gene3D" id="1.10.340.70">
    <property type="match status" value="1"/>
</dbReference>
<keyword evidence="3" id="KW-0548">Nucleotidyltransferase</keyword>
<dbReference type="CDD" id="cd00303">
    <property type="entry name" value="retropepsin_like"/>
    <property type="match status" value="1"/>
</dbReference>
<name>A0A2N9IY20_FAGSY</name>
<keyword evidence="7" id="KW-0695">RNA-directed DNA polymerase</keyword>
<keyword evidence="5" id="KW-0255">Endonuclease</keyword>
<dbReference type="Pfam" id="PF00078">
    <property type="entry name" value="RVT_1"/>
    <property type="match status" value="1"/>
</dbReference>
<evidence type="ECO:0000313" key="11">
    <source>
        <dbReference type="EMBL" id="SPD29049.1"/>
    </source>
</evidence>
<dbReference type="InterPro" id="IPR043502">
    <property type="entry name" value="DNA/RNA_pol_sf"/>
</dbReference>
<dbReference type="Gene3D" id="3.10.10.10">
    <property type="entry name" value="HIV Type 1 Reverse Transcriptase, subunit A, domain 1"/>
    <property type="match status" value="1"/>
</dbReference>
<dbReference type="CDD" id="cd01647">
    <property type="entry name" value="RT_LTR"/>
    <property type="match status" value="1"/>
</dbReference>
<dbReference type="InterPro" id="IPR000477">
    <property type="entry name" value="RT_dom"/>
</dbReference>